<name>A0A067T8U9_GALM3</name>
<dbReference type="InterPro" id="IPR039226">
    <property type="entry name" value="Ski3/TTC37"/>
</dbReference>
<dbReference type="STRING" id="685588.A0A067T8U9"/>
<dbReference type="PROSITE" id="PS50005">
    <property type="entry name" value="TPR"/>
    <property type="match status" value="3"/>
</dbReference>
<dbReference type="Pfam" id="PF18833">
    <property type="entry name" value="TPR_22"/>
    <property type="match status" value="1"/>
</dbReference>
<organism evidence="4 5">
    <name type="scientific">Galerina marginata (strain CBS 339.88)</name>
    <dbReference type="NCBI Taxonomy" id="685588"/>
    <lineage>
        <taxon>Eukaryota</taxon>
        <taxon>Fungi</taxon>
        <taxon>Dikarya</taxon>
        <taxon>Basidiomycota</taxon>
        <taxon>Agaricomycotina</taxon>
        <taxon>Agaricomycetes</taxon>
        <taxon>Agaricomycetidae</taxon>
        <taxon>Agaricales</taxon>
        <taxon>Agaricineae</taxon>
        <taxon>Strophariaceae</taxon>
        <taxon>Galerina</taxon>
    </lineage>
</organism>
<dbReference type="GO" id="GO:0055087">
    <property type="term" value="C:Ski complex"/>
    <property type="evidence" value="ECO:0007669"/>
    <property type="project" value="InterPro"/>
</dbReference>
<dbReference type="Pfam" id="PF13181">
    <property type="entry name" value="TPR_8"/>
    <property type="match status" value="1"/>
</dbReference>
<dbReference type="InterPro" id="IPR040962">
    <property type="entry name" value="TPR_22"/>
</dbReference>
<gene>
    <name evidence="4" type="ORF">GALMADRAFT_98862</name>
</gene>
<dbReference type="SMART" id="SM00028">
    <property type="entry name" value="TPR"/>
    <property type="match status" value="11"/>
</dbReference>
<protein>
    <recommendedName>
        <fullName evidence="6">Superkiller protein 3</fullName>
    </recommendedName>
</protein>
<dbReference type="Pfam" id="PF13432">
    <property type="entry name" value="TPR_16"/>
    <property type="match status" value="1"/>
</dbReference>
<dbReference type="HOGENOM" id="CLU_001688_1_0_1"/>
<dbReference type="GO" id="GO:0006401">
    <property type="term" value="P:RNA catabolic process"/>
    <property type="evidence" value="ECO:0007669"/>
    <property type="project" value="InterPro"/>
</dbReference>
<evidence type="ECO:0000313" key="4">
    <source>
        <dbReference type="EMBL" id="KDR75408.1"/>
    </source>
</evidence>
<reference evidence="5" key="1">
    <citation type="journal article" date="2014" name="Proc. Natl. Acad. Sci. U.S.A.">
        <title>Extensive sampling of basidiomycete genomes demonstrates inadequacy of the white-rot/brown-rot paradigm for wood decay fungi.</title>
        <authorList>
            <person name="Riley R."/>
            <person name="Salamov A.A."/>
            <person name="Brown D.W."/>
            <person name="Nagy L.G."/>
            <person name="Floudas D."/>
            <person name="Held B.W."/>
            <person name="Levasseur A."/>
            <person name="Lombard V."/>
            <person name="Morin E."/>
            <person name="Otillar R."/>
            <person name="Lindquist E.A."/>
            <person name="Sun H."/>
            <person name="LaButti K.M."/>
            <person name="Schmutz J."/>
            <person name="Jabbour D."/>
            <person name="Luo H."/>
            <person name="Baker S.E."/>
            <person name="Pisabarro A.G."/>
            <person name="Walton J.D."/>
            <person name="Blanchette R.A."/>
            <person name="Henrissat B."/>
            <person name="Martin F."/>
            <person name="Cullen D."/>
            <person name="Hibbett D.S."/>
            <person name="Grigoriev I.V."/>
        </authorList>
    </citation>
    <scope>NUCLEOTIDE SEQUENCE [LARGE SCALE GENOMIC DNA]</scope>
    <source>
        <strain evidence="5">CBS 339.88</strain>
    </source>
</reference>
<proteinExistence type="predicted"/>
<sequence length="1426" mass="157990">MSFTKAHLKTARDSISKKDYATAKKEASLVLDFEPENYNAHVFLALALLELGDFDASERIYRKATELNLTQPLAWQGIANFYERREEWDKQANTFIQLLNLFTQSQDAIKCAETLQKLIALYRKHGTPSQLIVGLSYYLPESTVYPLLSTLPQPDPTNPTETTTYVAQDAVHNGLRVLEEVISLTESYEENTMKREIEKRRTRLGVSGPEQLRKEVFNEIFSKSRLPSLYGSILNHPNTSDDLRSEIETKQLRYKQEYLYSIPPSNEALKLQVSTELDELVEGIILLHKPDDLGWKLYFEAKDCEDPSEYDRGHVREYIKLFPDSALASLFIGYFAYKGERLSDDEETEEIFNANDEDPVDTILNASLTLPDSIIASRLSGDVYLTESDHENAIKTSKQGLQKLNRLESDTGKRLSKTRTGLQTILASSLVHFFPPKHHAEATRIVDEVLGRSPKNTSALVGRAFILQAASKWEEAAVVFDQVSSLLSEDTESGLRAREESAWCLCQLGRSKDGLQSLQRVLDILNSVEGPNLDSDRARCLWRIGRCNMDIGGSSIQSAYKYFISSLKQYSEFAPAFTSLGIYYLEHSSPPDPIRASKCFQKAFELDARETFAARRLAEGFANDREWDLVEVVAQRTIDGEGGLNAGLAKTELDASSRYLPTNSWAWKAIGIVKFHYKDYPAAIQAFQIALRVEPDDQPLWVRLGEAYNKAGRHVAALKALNHALELNPGDWLCSYFIADVKQCMGLFDEAIVILKTIRDSRPDEAGILAMLAQAHLDLGRSEISDGFQIRAEETFVSGINVALDIIKRVPGFRTIAWKILADSALQLSCFSVYNDENNVRAALRAIPFPPPQDVGEQVEKIVPVPSFQQDSPLGLQVIAAAIHACLCQISLYSLNQTTNSGAWYDLSVALQAWTTKAPPSADISTAKEKVIEFLKKALHLDPLIDVYWVALGNAYLVSHARAAQHAYIKALEIDSKNAKTWINLGLLYFYHGDVKLANDALYRAQVLDPDNTLAWVGQFLIARANGDDADALLLLEHAVGLPTPVPQADYEFAAKEFNARQKLQRTDQVQDALLPAFFMLNRYCQNRPRDASGLHLLSLVCERLGHLSLGEELVHRAIGILETAYEESEDPEVERRYCIANATLGRVKLSQGAYAESMAFFESTLGLLTEKGAEDGPTLALTVQAHLGLGLAHFFQGSLENALETLETGLASAGDDLVLRGQVTIVLAQTLWAIGTDDAKETAKTRLLECIASDPENLTAINTLAGMGILTNDDGLVDAALSEILSLPIDQKHKLDPQRHVDYLLIQHHLAQEETQQAISIAQHAVSAEPANLSQRNRLASLIVQCGQRNNDALALLAGVGGADASGRSAEAATEALCIQAVAQASSREGEGSRDALQKAQRAIMMRPSGMRGWQTLAYVGARMA</sequence>
<dbReference type="OrthoDB" id="421075at2759"/>
<evidence type="ECO:0008006" key="6">
    <source>
        <dbReference type="Google" id="ProtNLM"/>
    </source>
</evidence>
<dbReference type="InterPro" id="IPR019734">
    <property type="entry name" value="TPR_rpt"/>
</dbReference>
<keyword evidence="1" id="KW-0677">Repeat</keyword>
<evidence type="ECO:0000256" key="2">
    <source>
        <dbReference type="ARBA" id="ARBA00022803"/>
    </source>
</evidence>
<dbReference type="PANTHER" id="PTHR15704">
    <property type="entry name" value="SUPERKILLER 3 PROTEIN-RELATED"/>
    <property type="match status" value="1"/>
</dbReference>
<keyword evidence="5" id="KW-1185">Reference proteome</keyword>
<feature type="repeat" description="TPR" evidence="3">
    <location>
        <begin position="979"/>
        <end position="1012"/>
    </location>
</feature>
<dbReference type="Proteomes" id="UP000027222">
    <property type="component" value="Unassembled WGS sequence"/>
</dbReference>
<feature type="repeat" description="TPR" evidence="3">
    <location>
        <begin position="664"/>
        <end position="697"/>
    </location>
</feature>
<dbReference type="Gene3D" id="1.25.40.10">
    <property type="entry name" value="Tetratricopeptide repeat domain"/>
    <property type="match status" value="5"/>
</dbReference>
<feature type="repeat" description="TPR" evidence="3">
    <location>
        <begin position="698"/>
        <end position="731"/>
    </location>
</feature>
<evidence type="ECO:0000256" key="1">
    <source>
        <dbReference type="ARBA" id="ARBA00022737"/>
    </source>
</evidence>
<dbReference type="PANTHER" id="PTHR15704:SF7">
    <property type="entry name" value="SUPERKILLER COMPLEX PROTEIN 3"/>
    <property type="match status" value="1"/>
</dbReference>
<keyword evidence="2 3" id="KW-0802">TPR repeat</keyword>
<dbReference type="EMBL" id="KL142381">
    <property type="protein sequence ID" value="KDR75408.1"/>
    <property type="molecule type" value="Genomic_DNA"/>
</dbReference>
<dbReference type="SUPFAM" id="SSF48452">
    <property type="entry name" value="TPR-like"/>
    <property type="match status" value="3"/>
</dbReference>
<accession>A0A067T8U9</accession>
<evidence type="ECO:0000313" key="5">
    <source>
        <dbReference type="Proteomes" id="UP000027222"/>
    </source>
</evidence>
<dbReference type="InterPro" id="IPR011990">
    <property type="entry name" value="TPR-like_helical_dom_sf"/>
</dbReference>
<evidence type="ECO:0000256" key="3">
    <source>
        <dbReference type="PROSITE-ProRule" id="PRU00339"/>
    </source>
</evidence>